<comment type="caution">
    <text evidence="1">The sequence shown here is derived from an EMBL/GenBank/DDBJ whole genome shotgun (WGS) entry which is preliminary data.</text>
</comment>
<proteinExistence type="predicted"/>
<accession>A0ABV2DS29</accession>
<organism evidence="1 2">
    <name type="scientific">Mesorhizobium shangrilense</name>
    <dbReference type="NCBI Taxonomy" id="460060"/>
    <lineage>
        <taxon>Bacteria</taxon>
        <taxon>Pseudomonadati</taxon>
        <taxon>Pseudomonadota</taxon>
        <taxon>Alphaproteobacteria</taxon>
        <taxon>Hyphomicrobiales</taxon>
        <taxon>Phyllobacteriaceae</taxon>
        <taxon>Mesorhizobium</taxon>
    </lineage>
</organism>
<name>A0ABV2DS29_9HYPH</name>
<dbReference type="Proteomes" id="UP001548832">
    <property type="component" value="Unassembled WGS sequence"/>
</dbReference>
<dbReference type="EMBL" id="JBEWSZ010000013">
    <property type="protein sequence ID" value="MET2832777.1"/>
    <property type="molecule type" value="Genomic_DNA"/>
</dbReference>
<evidence type="ECO:0000313" key="2">
    <source>
        <dbReference type="Proteomes" id="UP001548832"/>
    </source>
</evidence>
<protein>
    <submittedName>
        <fullName evidence="1">Uncharacterized protein</fullName>
    </submittedName>
</protein>
<gene>
    <name evidence="1" type="ORF">ABVQ20_38245</name>
</gene>
<reference evidence="1 2" key="1">
    <citation type="submission" date="2024-06" db="EMBL/GenBank/DDBJ databases">
        <authorList>
            <person name="Kim D.-U."/>
        </authorList>
    </citation>
    <scope>NUCLEOTIDE SEQUENCE [LARGE SCALE GENOMIC DNA]</scope>
    <source>
        <strain evidence="1 2">KACC15460</strain>
    </source>
</reference>
<evidence type="ECO:0000313" key="1">
    <source>
        <dbReference type="EMBL" id="MET2832777.1"/>
    </source>
</evidence>
<keyword evidence="2" id="KW-1185">Reference proteome</keyword>
<sequence>MEAGIPVKQSRLQNLQFAQAMLREIHQIAQADGESFLTYLLEMAYLEASDQVRATWASRGNNAKPDT</sequence>
<dbReference type="RefSeq" id="WP_354464985.1">
    <property type="nucleotide sequence ID" value="NZ_JBEWSZ010000013.1"/>
</dbReference>